<evidence type="ECO:0000313" key="4">
    <source>
        <dbReference type="Proteomes" id="UP000325255"/>
    </source>
</evidence>
<sequence>MGAGLSAATLRHRRDPFAQPHRPRQHRAHRQQFRSLRIEQALQRVPYSVIHIASHGEFSSDPDRSFILTYDGRLTLDELEAAVKQGAFRDQPLELLTLSACQTAAGDDRAALGLAGIAIKAGARSAVASLWSINDEATSRLITRFYEQLHAPGMNKAQALQTVQMELIREPRFRHPGYWSPFLVIGNWL</sequence>
<evidence type="ECO:0000313" key="3">
    <source>
        <dbReference type="EMBL" id="KAA5613081.1"/>
    </source>
</evidence>
<keyword evidence="4" id="KW-1185">Reference proteome</keyword>
<dbReference type="Pfam" id="PF12770">
    <property type="entry name" value="CHAT"/>
    <property type="match status" value="1"/>
</dbReference>
<evidence type="ECO:0000256" key="1">
    <source>
        <dbReference type="SAM" id="MobiDB-lite"/>
    </source>
</evidence>
<comment type="caution">
    <text evidence="3">The sequence shown here is derived from an EMBL/GenBank/DDBJ whole genome shotgun (WGS) entry which is preliminary data.</text>
</comment>
<reference evidence="3 4" key="1">
    <citation type="submission" date="2019-09" db="EMBL/GenBank/DDBJ databases">
        <title>Genome sequence of Rhodovastum atsumiense, a diverse member of the Acetobacteraceae family of non-sulfur purple photosynthetic bacteria.</title>
        <authorList>
            <person name="Meyer T."/>
            <person name="Kyndt J."/>
        </authorList>
    </citation>
    <scope>NUCLEOTIDE SEQUENCE [LARGE SCALE GENOMIC DNA]</scope>
    <source>
        <strain evidence="3 4">DSM 21279</strain>
    </source>
</reference>
<name>A0A5M6IXT4_9PROT</name>
<dbReference type="Proteomes" id="UP000325255">
    <property type="component" value="Unassembled WGS sequence"/>
</dbReference>
<feature type="compositionally biased region" description="Basic residues" evidence="1">
    <location>
        <begin position="21"/>
        <end position="31"/>
    </location>
</feature>
<organism evidence="3 4">
    <name type="scientific">Rhodovastum atsumiense</name>
    <dbReference type="NCBI Taxonomy" id="504468"/>
    <lineage>
        <taxon>Bacteria</taxon>
        <taxon>Pseudomonadati</taxon>
        <taxon>Pseudomonadota</taxon>
        <taxon>Alphaproteobacteria</taxon>
        <taxon>Acetobacterales</taxon>
        <taxon>Acetobacteraceae</taxon>
        <taxon>Rhodovastum</taxon>
    </lineage>
</organism>
<evidence type="ECO:0000259" key="2">
    <source>
        <dbReference type="Pfam" id="PF12770"/>
    </source>
</evidence>
<accession>A0A5M6IXT4</accession>
<dbReference type="EMBL" id="VWPK01000008">
    <property type="protein sequence ID" value="KAA5613081.1"/>
    <property type="molecule type" value="Genomic_DNA"/>
</dbReference>
<dbReference type="InterPro" id="IPR024983">
    <property type="entry name" value="CHAT_dom"/>
</dbReference>
<dbReference type="OrthoDB" id="9787760at2"/>
<protein>
    <submittedName>
        <fullName evidence="3">CHAT domain-containing protein</fullName>
    </submittedName>
</protein>
<gene>
    <name evidence="3" type="ORF">F1189_06910</name>
</gene>
<feature type="region of interest" description="Disordered" evidence="1">
    <location>
        <begin position="1"/>
        <end position="31"/>
    </location>
</feature>
<dbReference type="AlphaFoldDB" id="A0A5M6IXT4"/>
<feature type="domain" description="CHAT" evidence="2">
    <location>
        <begin position="26"/>
        <end position="187"/>
    </location>
</feature>
<proteinExistence type="predicted"/>